<protein>
    <recommendedName>
        <fullName evidence="3">SGNH hydrolase-type esterase domain-containing protein</fullName>
    </recommendedName>
</protein>
<dbReference type="Pfam" id="PF00657">
    <property type="entry name" value="Lipase_GDSL"/>
    <property type="match status" value="1"/>
</dbReference>
<dbReference type="Gene3D" id="3.40.50.1110">
    <property type="entry name" value="SGNH hydrolase"/>
    <property type="match status" value="1"/>
</dbReference>
<dbReference type="EMBL" id="JAXOVC010000013">
    <property type="protein sequence ID" value="KAK4494638.1"/>
    <property type="molecule type" value="Genomic_DNA"/>
</dbReference>
<sequence>MHSDSNALATTLPVLAPAGPDLETRNIQKWDTITANYLVHQTREYAKAINSRSFELDAAPWTTLDPNFKFDSWQAGKSAMIGSHEWVAMLKRTAEMNPDYHIQILDMSTTLGPDRKQAEVFMNVKTSGLPCGVVRQKVTVLKWKLTSEATSTGGVNWVDIVSAEASRCGTTTYNYAVGANMVNASRAHVAGGFKVGGPIKDLRDQEKEFAKNDVLWVSENTIFIHWFGINDVAIQVWSGRNLNDSEAILRPDIDDYFGLFERQHSLGARSFVTILMPPIHRAPIFNYGFSPEAREVQSLTEYWNDYMQEERKKFLLHYPNTTSIVFDPSPAFNRILDDPHNYGLPQRKAKHGAASLWHDFIHLGIDIQKAVGEEVNNVLQKSWPCGETEDIR</sequence>
<dbReference type="Proteomes" id="UP001305779">
    <property type="component" value="Unassembled WGS sequence"/>
</dbReference>
<name>A0ABR0E0F5_ZASCE</name>
<evidence type="ECO:0000313" key="2">
    <source>
        <dbReference type="Proteomes" id="UP001305779"/>
    </source>
</evidence>
<dbReference type="InterPro" id="IPR036514">
    <property type="entry name" value="SGNH_hydro_sf"/>
</dbReference>
<comment type="caution">
    <text evidence="1">The sequence shown here is derived from an EMBL/GenBank/DDBJ whole genome shotgun (WGS) entry which is preliminary data.</text>
</comment>
<keyword evidence="2" id="KW-1185">Reference proteome</keyword>
<proteinExistence type="predicted"/>
<dbReference type="SUPFAM" id="SSF52266">
    <property type="entry name" value="SGNH hydrolase"/>
    <property type="match status" value="1"/>
</dbReference>
<organism evidence="1 2">
    <name type="scientific">Zasmidium cellare</name>
    <name type="common">Wine cellar mold</name>
    <name type="synonym">Racodium cellare</name>
    <dbReference type="NCBI Taxonomy" id="395010"/>
    <lineage>
        <taxon>Eukaryota</taxon>
        <taxon>Fungi</taxon>
        <taxon>Dikarya</taxon>
        <taxon>Ascomycota</taxon>
        <taxon>Pezizomycotina</taxon>
        <taxon>Dothideomycetes</taxon>
        <taxon>Dothideomycetidae</taxon>
        <taxon>Mycosphaerellales</taxon>
        <taxon>Mycosphaerellaceae</taxon>
        <taxon>Zasmidium</taxon>
    </lineage>
</organism>
<evidence type="ECO:0008006" key="3">
    <source>
        <dbReference type="Google" id="ProtNLM"/>
    </source>
</evidence>
<reference evidence="1 2" key="1">
    <citation type="journal article" date="2023" name="G3 (Bethesda)">
        <title>A chromosome-level genome assembly of Zasmidium syzygii isolated from banana leaves.</title>
        <authorList>
            <person name="van Westerhoven A.C."/>
            <person name="Mehrabi R."/>
            <person name="Talebi R."/>
            <person name="Steentjes M.B.F."/>
            <person name="Corcolon B."/>
            <person name="Chong P.A."/>
            <person name="Kema G.H.J."/>
            <person name="Seidl M.F."/>
        </authorList>
    </citation>
    <scope>NUCLEOTIDE SEQUENCE [LARGE SCALE GENOMIC DNA]</scope>
    <source>
        <strain evidence="1 2">P124</strain>
    </source>
</reference>
<gene>
    <name evidence="1" type="ORF">PRZ48_013994</name>
</gene>
<evidence type="ECO:0000313" key="1">
    <source>
        <dbReference type="EMBL" id="KAK4494638.1"/>
    </source>
</evidence>
<accession>A0ABR0E0F5</accession>
<dbReference type="InterPro" id="IPR001087">
    <property type="entry name" value="GDSL"/>
</dbReference>